<dbReference type="AlphaFoldDB" id="A0AAD7XKE1"/>
<dbReference type="Pfam" id="PF22562">
    <property type="entry name" value="UBA_7"/>
    <property type="match status" value="1"/>
</dbReference>
<feature type="compositionally biased region" description="Pro residues" evidence="2">
    <location>
        <begin position="641"/>
        <end position="651"/>
    </location>
</feature>
<feature type="compositionally biased region" description="Low complexity" evidence="2">
    <location>
        <begin position="626"/>
        <end position="640"/>
    </location>
</feature>
<feature type="region of interest" description="Disordered" evidence="2">
    <location>
        <begin position="626"/>
        <end position="709"/>
    </location>
</feature>
<feature type="domain" description="UBA" evidence="3">
    <location>
        <begin position="793"/>
        <end position="839"/>
    </location>
</feature>
<protein>
    <recommendedName>
        <fullName evidence="3">UBA domain-containing protein</fullName>
    </recommendedName>
</protein>
<keyword evidence="5" id="KW-1185">Reference proteome</keyword>
<dbReference type="PROSITE" id="PS50030">
    <property type="entry name" value="UBA"/>
    <property type="match status" value="1"/>
</dbReference>
<feature type="coiled-coil region" evidence="1">
    <location>
        <begin position="906"/>
        <end position="946"/>
    </location>
</feature>
<feature type="region of interest" description="Disordered" evidence="2">
    <location>
        <begin position="426"/>
        <end position="486"/>
    </location>
</feature>
<dbReference type="Proteomes" id="UP001230188">
    <property type="component" value="Unassembled WGS sequence"/>
</dbReference>
<feature type="compositionally biased region" description="Acidic residues" evidence="2">
    <location>
        <begin position="654"/>
        <end position="680"/>
    </location>
</feature>
<dbReference type="EMBL" id="JAQMWT010000421">
    <property type="protein sequence ID" value="KAJ8601576.1"/>
    <property type="molecule type" value="Genomic_DNA"/>
</dbReference>
<feature type="coiled-coil region" evidence="1">
    <location>
        <begin position="2"/>
        <end position="29"/>
    </location>
</feature>
<dbReference type="CDD" id="cd14291">
    <property type="entry name" value="UBA1_NUB1_like"/>
    <property type="match status" value="1"/>
</dbReference>
<organism evidence="4 5">
    <name type="scientific">Chrysophaeum taylorii</name>
    <dbReference type="NCBI Taxonomy" id="2483200"/>
    <lineage>
        <taxon>Eukaryota</taxon>
        <taxon>Sar</taxon>
        <taxon>Stramenopiles</taxon>
        <taxon>Ochrophyta</taxon>
        <taxon>Pelagophyceae</taxon>
        <taxon>Pelagomonadales</taxon>
        <taxon>Pelagomonadaceae</taxon>
        <taxon>Chrysophaeum</taxon>
    </lineage>
</organism>
<evidence type="ECO:0000259" key="3">
    <source>
        <dbReference type="PROSITE" id="PS50030"/>
    </source>
</evidence>
<feature type="compositionally biased region" description="Acidic residues" evidence="2">
    <location>
        <begin position="97"/>
        <end position="152"/>
    </location>
</feature>
<keyword evidence="1" id="KW-0175">Coiled coil</keyword>
<evidence type="ECO:0000256" key="2">
    <source>
        <dbReference type="SAM" id="MobiDB-lite"/>
    </source>
</evidence>
<evidence type="ECO:0000256" key="1">
    <source>
        <dbReference type="SAM" id="Coils"/>
    </source>
</evidence>
<feature type="compositionally biased region" description="Low complexity" evidence="2">
    <location>
        <begin position="426"/>
        <end position="438"/>
    </location>
</feature>
<proteinExistence type="predicted"/>
<evidence type="ECO:0000313" key="4">
    <source>
        <dbReference type="EMBL" id="KAJ8601576.1"/>
    </source>
</evidence>
<gene>
    <name evidence="4" type="ORF">CTAYLR_005229</name>
</gene>
<dbReference type="PANTHER" id="PTHR48125">
    <property type="entry name" value="LP07818P1"/>
    <property type="match status" value="1"/>
</dbReference>
<name>A0AAD7XKE1_9STRA</name>
<dbReference type="SUPFAM" id="SSF46934">
    <property type="entry name" value="UBA-like"/>
    <property type="match status" value="1"/>
</dbReference>
<dbReference type="Gene3D" id="1.10.8.10">
    <property type="entry name" value="DNA helicase RuvA subunit, C-terminal domain"/>
    <property type="match status" value="1"/>
</dbReference>
<feature type="region of interest" description="Disordered" evidence="2">
    <location>
        <begin position="84"/>
        <end position="158"/>
    </location>
</feature>
<dbReference type="InterPro" id="IPR009060">
    <property type="entry name" value="UBA-like_sf"/>
</dbReference>
<dbReference type="PANTHER" id="PTHR48125:SF10">
    <property type="entry name" value="OS12G0136300 PROTEIN"/>
    <property type="match status" value="1"/>
</dbReference>
<comment type="caution">
    <text evidence="4">The sequence shown here is derived from an EMBL/GenBank/DDBJ whole genome shotgun (WGS) entry which is preliminary data.</text>
</comment>
<accession>A0AAD7XKE1</accession>
<reference evidence="4" key="1">
    <citation type="submission" date="2023-01" db="EMBL/GenBank/DDBJ databases">
        <title>Metagenome sequencing of chrysophaentin producing Chrysophaeum taylorii.</title>
        <authorList>
            <person name="Davison J."/>
            <person name="Bewley C."/>
        </authorList>
    </citation>
    <scope>NUCLEOTIDE SEQUENCE</scope>
    <source>
        <strain evidence="4">NIES-1699</strain>
    </source>
</reference>
<sequence>MAEALVARNEALEREVEQLRTALAKKTRWSPPLTFLARSIVSAPLDLLRALPRHARSVVASFMGRRHLEPAAAAANPREADLLLEGEATFPPRVAYDDDEEDEEDMEDMEEEEEEDLDDDQEELEEEDDEDDEDDEYDEDDYDEDDDDEGEEWREASERKTRVKAAIAACQQHSQALEAANAAERALLFEIAREGAAERATSLTRERERAAAASSRAAAGRVDPVRAAASAWARLADASRGTYLEVRETGAPSGWVVRVMGVATPEADALGRLRGSPASAQQVALGYHRSALSSSRRDGGGFVGAVCVEPLLDPNRLPIRADCVGGSGFERLFPRHHAWPFAPWDSDSRTPAPACRLLTLERLGGARLIEHEEEIRRISSELSEREVVVHYIVDNDEACPVKVEPSDVPLAQYHIDYEVPRRRPFASLPRAAPAPAAADEGPSRARRAVALPTQLAPRSNDEEDESYGGLWPPRPSTSQRRKTRLRVRHAATGARIRCRSRRANSLSLDPVELYTAPISNGINVLHLHVNSFGDDASVAVVDVRTTQEYADALAAGACADDATKRAVEATKRKDGLFGVDASGRALDYAILADGSEVVAVLVADDSADDDDDDDEEDDVLLAAAAAAQAQAQTTTSSSTGGPPPPPPPPPAGREDDEDDDDDDDDDEYDEGLEDDDEEDDEHPRQQQSGPRRPRPVETRFVEHQSPLPGDLVELPDGALGILRGPLPVGLLIRDDSEAAVERDEVPREPPKFRDRRCRNCGSKCPEALPGIVDVDVVSVMAPSHRIEDDPTKVVDPDALAAVLEMGFDEQRARLALAATSSPHGVPASADAAVQWLVQPHGDDAATLAALSSRPRPQTRVVMEPKLLDEFRPTSYPICAVSKASPSVVAEHAARVERNRQNSATAAKDALDKLEKLLADKSCLRDKKAALREARELKASVDDAVNDGRLDLDDAKARNINRELRLLAFG</sequence>
<evidence type="ECO:0000313" key="5">
    <source>
        <dbReference type="Proteomes" id="UP001230188"/>
    </source>
</evidence>
<dbReference type="InterPro" id="IPR015940">
    <property type="entry name" value="UBA"/>
</dbReference>